<organism evidence="9 10">
    <name type="scientific">Fodinibius roseus</name>
    <dbReference type="NCBI Taxonomy" id="1194090"/>
    <lineage>
        <taxon>Bacteria</taxon>
        <taxon>Pseudomonadati</taxon>
        <taxon>Balneolota</taxon>
        <taxon>Balneolia</taxon>
        <taxon>Balneolales</taxon>
        <taxon>Balneolaceae</taxon>
        <taxon>Fodinibius</taxon>
    </lineage>
</organism>
<evidence type="ECO:0000256" key="6">
    <source>
        <dbReference type="PIRSR" id="PIRSR611782-1"/>
    </source>
</evidence>
<dbReference type="STRING" id="1194090.SAMN05443144_102185"/>
<evidence type="ECO:0000256" key="7">
    <source>
        <dbReference type="PIRSR" id="PIRSR611782-2"/>
    </source>
</evidence>
<dbReference type="NCBIfam" id="TIGR02037">
    <property type="entry name" value="degP_htrA_DO"/>
    <property type="match status" value="1"/>
</dbReference>
<dbReference type="InterPro" id="IPR011782">
    <property type="entry name" value="Pept_S1C_Do"/>
</dbReference>
<evidence type="ECO:0000256" key="2">
    <source>
        <dbReference type="ARBA" id="ARBA00022729"/>
    </source>
</evidence>
<evidence type="ECO:0000256" key="1">
    <source>
        <dbReference type="ARBA" id="ARBA00022670"/>
    </source>
</evidence>
<evidence type="ECO:0000256" key="4">
    <source>
        <dbReference type="ARBA" id="ARBA00022801"/>
    </source>
</evidence>
<keyword evidence="2" id="KW-0732">Signal</keyword>
<dbReference type="Pfam" id="PF13180">
    <property type="entry name" value="PDZ_2"/>
    <property type="match status" value="2"/>
</dbReference>
<keyword evidence="10" id="KW-1185">Reference proteome</keyword>
<keyword evidence="3" id="KW-0677">Repeat</keyword>
<dbReference type="SMART" id="SM00228">
    <property type="entry name" value="PDZ"/>
    <property type="match status" value="2"/>
</dbReference>
<evidence type="ECO:0000259" key="8">
    <source>
        <dbReference type="PROSITE" id="PS50106"/>
    </source>
</evidence>
<keyword evidence="4" id="KW-0378">Hydrolase</keyword>
<dbReference type="Pfam" id="PF13365">
    <property type="entry name" value="Trypsin_2"/>
    <property type="match status" value="1"/>
</dbReference>
<dbReference type="Gene3D" id="2.40.10.120">
    <property type="match status" value="1"/>
</dbReference>
<dbReference type="GO" id="GO:0004252">
    <property type="term" value="F:serine-type endopeptidase activity"/>
    <property type="evidence" value="ECO:0007669"/>
    <property type="project" value="InterPro"/>
</dbReference>
<feature type="binding site" evidence="7">
    <location>
        <position position="125"/>
    </location>
    <ligand>
        <name>substrate</name>
    </ligand>
</feature>
<dbReference type="PANTHER" id="PTHR43343:SF3">
    <property type="entry name" value="PROTEASE DO-LIKE 8, CHLOROPLASTIC"/>
    <property type="match status" value="1"/>
</dbReference>
<dbReference type="PRINTS" id="PR00834">
    <property type="entry name" value="PROTEASES2C"/>
</dbReference>
<feature type="domain" description="PDZ" evidence="8">
    <location>
        <begin position="387"/>
        <end position="486"/>
    </location>
</feature>
<sequence length="495" mass="53056">MKNIRSSYLLWALVAILLVGFYTIDLDSGQASVFTMPDFSPTTEVEKADQQSVPTLKDFNDAIVNIAEETSPTVVTVTVTKTIERQNPLMRFFGNPQGEPERYQRQGLGSGVIVSQDGYILTNNHVVANADEVEVQFYNDERATAKVVGTDPQTDIAVLKVDKEDLNVIELGNSEQIRVGEMVLAIGSPLQADLAHSVSKGIVSAKNRNIGILAEQGGYERFIQTDAAINPGNSGGALVNMDGELIGINTAIASRSGGNDGIGFAVPIDIAKSVMKSIIEHGHVVRAYLGISMGGEVDATMAKALDLGKPYGVIIGSVAEDGPAEEAGLQEDDVIQAIDGEAVRSWPAFRTAIGTASPGDEVTLTINRDGETRDITVTLGEMPEEMMAQQNRPANDQSMDDQLGFSVRELTADIARQLQLDPGQQGVVVTEVTDGSNAQRQGLQRGDVITEVGRNNPVTSVAEFREAISAIAEDDGVVLLRVLRQGNKQYIAFEL</sequence>
<dbReference type="InterPro" id="IPR009003">
    <property type="entry name" value="Peptidase_S1_PA"/>
</dbReference>
<reference evidence="9 10" key="1">
    <citation type="submission" date="2016-11" db="EMBL/GenBank/DDBJ databases">
        <authorList>
            <person name="Jaros S."/>
            <person name="Januszkiewicz K."/>
            <person name="Wedrychowicz H."/>
        </authorList>
    </citation>
    <scope>NUCLEOTIDE SEQUENCE [LARGE SCALE GENOMIC DNA]</scope>
    <source>
        <strain evidence="9 10">DSM 21986</strain>
    </source>
</reference>
<feature type="binding site" evidence="7">
    <location>
        <position position="69"/>
    </location>
    <ligand>
        <name>substrate</name>
    </ligand>
</feature>
<dbReference type="InterPro" id="IPR001478">
    <property type="entry name" value="PDZ"/>
</dbReference>
<feature type="active site" description="Charge relay system" evidence="6">
    <location>
        <position position="125"/>
    </location>
</feature>
<feature type="domain" description="PDZ" evidence="8">
    <location>
        <begin position="267"/>
        <end position="370"/>
    </location>
</feature>
<feature type="active site" description="Charge relay system" evidence="6">
    <location>
        <position position="234"/>
    </location>
</feature>
<dbReference type="RefSeq" id="WP_073059309.1">
    <property type="nucleotide sequence ID" value="NZ_FQUS01000002.1"/>
</dbReference>
<proteinExistence type="predicted"/>
<dbReference type="Gene3D" id="2.30.42.10">
    <property type="match status" value="2"/>
</dbReference>
<dbReference type="PANTHER" id="PTHR43343">
    <property type="entry name" value="PEPTIDASE S12"/>
    <property type="match status" value="1"/>
</dbReference>
<feature type="active site" description="Charge relay system" evidence="6">
    <location>
        <position position="155"/>
    </location>
</feature>
<dbReference type="PROSITE" id="PS50106">
    <property type="entry name" value="PDZ"/>
    <property type="match status" value="2"/>
</dbReference>
<feature type="binding site" evidence="7">
    <location>
        <begin position="289"/>
        <end position="294"/>
    </location>
    <ligand>
        <name>substrate</name>
    </ligand>
</feature>
<dbReference type="EMBL" id="FQUS01000002">
    <property type="protein sequence ID" value="SHE63328.1"/>
    <property type="molecule type" value="Genomic_DNA"/>
</dbReference>
<dbReference type="OrthoDB" id="9758917at2"/>
<accession>A0A1M4V361</accession>
<dbReference type="InterPro" id="IPR051201">
    <property type="entry name" value="Chloro_Bact_Ser_Proteases"/>
</dbReference>
<dbReference type="SUPFAM" id="SSF50494">
    <property type="entry name" value="Trypsin-like serine proteases"/>
    <property type="match status" value="1"/>
</dbReference>
<dbReference type="InterPro" id="IPR001940">
    <property type="entry name" value="Peptidase_S1C"/>
</dbReference>
<dbReference type="AlphaFoldDB" id="A0A1M4V361"/>
<feature type="binding site" evidence="7">
    <location>
        <position position="155"/>
    </location>
    <ligand>
        <name>substrate</name>
    </ligand>
</feature>
<dbReference type="Proteomes" id="UP000184041">
    <property type="component" value="Unassembled WGS sequence"/>
</dbReference>
<name>A0A1M4V361_9BACT</name>
<evidence type="ECO:0000313" key="10">
    <source>
        <dbReference type="Proteomes" id="UP000184041"/>
    </source>
</evidence>
<dbReference type="SUPFAM" id="SSF50156">
    <property type="entry name" value="PDZ domain-like"/>
    <property type="match status" value="2"/>
</dbReference>
<dbReference type="InterPro" id="IPR036034">
    <property type="entry name" value="PDZ_sf"/>
</dbReference>
<evidence type="ECO:0000256" key="3">
    <source>
        <dbReference type="ARBA" id="ARBA00022737"/>
    </source>
</evidence>
<keyword evidence="1 9" id="KW-0645">Protease</keyword>
<evidence type="ECO:0000313" key="9">
    <source>
        <dbReference type="EMBL" id="SHE63328.1"/>
    </source>
</evidence>
<evidence type="ECO:0000256" key="5">
    <source>
        <dbReference type="ARBA" id="ARBA00022825"/>
    </source>
</evidence>
<dbReference type="GO" id="GO:0006508">
    <property type="term" value="P:proteolysis"/>
    <property type="evidence" value="ECO:0007669"/>
    <property type="project" value="UniProtKB-KW"/>
</dbReference>
<protein>
    <submittedName>
        <fullName evidence="9">Serine protease Do</fullName>
    </submittedName>
</protein>
<keyword evidence="5" id="KW-0720">Serine protease</keyword>
<gene>
    <name evidence="9" type="ORF">SAMN05443144_102185</name>
</gene>
<feature type="binding site" evidence="7">
    <location>
        <begin position="232"/>
        <end position="234"/>
    </location>
    <ligand>
        <name>substrate</name>
    </ligand>
</feature>